<reference evidence="2 3" key="1">
    <citation type="submission" date="2016-11" db="EMBL/GenBank/DDBJ databases">
        <title>Characterization of two novel podoviruses, vB_AbaP_AS11 and vB_AbaP_AS12, infecting clinical multidrug-resistant Acinetobacter baumannii strains.</title>
        <authorList>
            <person name="Popova A.V."/>
            <person name="Lavysh D.G."/>
            <person name="Klimuk E.I."/>
            <person name="Bogun A.G."/>
            <person name="Goncharov A.E."/>
        </authorList>
    </citation>
    <scope>NUCLEOTIDE SEQUENCE [LARGE SCALE GENOMIC DNA]</scope>
</reference>
<gene>
    <name evidence="2" type="ORF">AS11_gp21</name>
</gene>
<name>A0A218KS06_9CAUD</name>
<dbReference type="OrthoDB" id="21336at10239"/>
<dbReference type="GO" id="GO:0004519">
    <property type="term" value="F:endonuclease activity"/>
    <property type="evidence" value="ECO:0007669"/>
    <property type="project" value="UniProtKB-KW"/>
</dbReference>
<dbReference type="EMBL" id="KY268296">
    <property type="protein sequence ID" value="AQN32673.1"/>
    <property type="molecule type" value="Genomic_DNA"/>
</dbReference>
<evidence type="ECO:0000313" key="2">
    <source>
        <dbReference type="EMBL" id="AQN32673.1"/>
    </source>
</evidence>
<sequence>MLTDCIDHGKTKSLSPEGYVMVLNPYKKPRISRLHRIVYCQSNNIHMQDIEGLVVRHKCDNPRCVNPEHLEIGTLADNNKDRAKRGRSAKVVPSKHKLTTEDISTIRSRYIKGKAGKYNPNGYAALAKEYNVDEKVIYNVVKHKGRYA</sequence>
<feature type="domain" description="HNH nuclease" evidence="1">
    <location>
        <begin position="51"/>
        <end position="79"/>
    </location>
</feature>
<keyword evidence="3" id="KW-1185">Reference proteome</keyword>
<dbReference type="Pfam" id="PF13392">
    <property type="entry name" value="HNH_3"/>
    <property type="match status" value="1"/>
</dbReference>
<dbReference type="SUPFAM" id="SSF54060">
    <property type="entry name" value="His-Me finger endonucleases"/>
    <property type="match status" value="1"/>
</dbReference>
<protein>
    <submittedName>
        <fullName evidence="2">HNH homing endonuclease</fullName>
    </submittedName>
</protein>
<dbReference type="Proteomes" id="UP000223867">
    <property type="component" value="Segment"/>
</dbReference>
<accession>A0A218KS06</accession>
<keyword evidence="2" id="KW-0255">Endonuclease</keyword>
<keyword evidence="2" id="KW-0378">Hydrolase</keyword>
<evidence type="ECO:0000313" key="3">
    <source>
        <dbReference type="Proteomes" id="UP000223867"/>
    </source>
</evidence>
<keyword evidence="2" id="KW-0540">Nuclease</keyword>
<dbReference type="Gene3D" id="3.90.75.10">
    <property type="entry name" value="Homing Intron 3 (I-ppo) Encoded Endonuclease, Chain A"/>
    <property type="match status" value="1"/>
</dbReference>
<evidence type="ECO:0000259" key="1">
    <source>
        <dbReference type="Pfam" id="PF13392"/>
    </source>
</evidence>
<organism evidence="2 3">
    <name type="scientific">Acinetobacter phage vB_AbaP_AS11</name>
    <dbReference type="NCBI Taxonomy" id="1932886"/>
    <lineage>
        <taxon>Viruses</taxon>
        <taxon>Duplodnaviria</taxon>
        <taxon>Heunggongvirae</taxon>
        <taxon>Uroviricota</taxon>
        <taxon>Caudoviricetes</taxon>
        <taxon>Autographivirales</taxon>
        <taxon>Autoscriptoviridae</taxon>
        <taxon>Beijerinckvirinae</taxon>
        <taxon>Friunavirus</taxon>
        <taxon>Friunavirus AS11</taxon>
    </lineage>
</organism>
<proteinExistence type="predicted"/>
<dbReference type="InterPro" id="IPR044925">
    <property type="entry name" value="His-Me_finger_sf"/>
</dbReference>
<dbReference type="InterPro" id="IPR003615">
    <property type="entry name" value="HNH_nuc"/>
</dbReference>
<dbReference type="InterPro" id="IPR044930">
    <property type="entry name" value="Homing_endonuclease_His-Me"/>
</dbReference>